<dbReference type="InParanoid" id="A0A7E5WL34"/>
<comment type="subcellular location">
    <subcellularLocation>
        <location evidence="5">Endoplasmic reticulum membrane</location>
        <topology evidence="5">Multi-pass membrane protein</topology>
    </subcellularLocation>
    <subcellularLocation>
        <location evidence="1">Membrane</location>
        <topology evidence="1">Multi-pass membrane protein</topology>
    </subcellularLocation>
</comment>
<dbReference type="PANTHER" id="PTHR12701">
    <property type="entry name" value="BCR-ASSOCIATED PROTEIN, BAP"/>
    <property type="match status" value="1"/>
</dbReference>
<dbReference type="OrthoDB" id="435607at2759"/>
<keyword evidence="3 5" id="KW-1133">Transmembrane helix</keyword>
<evidence type="ECO:0000259" key="7">
    <source>
        <dbReference type="Pfam" id="PF05529"/>
    </source>
</evidence>
<feature type="coiled-coil region" evidence="6">
    <location>
        <begin position="129"/>
        <end position="204"/>
    </location>
</feature>
<keyword evidence="6" id="KW-0175">Coiled coil</keyword>
<dbReference type="GO" id="GO:0006888">
    <property type="term" value="P:endoplasmic reticulum to Golgi vesicle-mediated transport"/>
    <property type="evidence" value="ECO:0007669"/>
    <property type="project" value="UniProtKB-UniRule"/>
</dbReference>
<keyword evidence="2 5" id="KW-0812">Transmembrane</keyword>
<feature type="transmembrane region" description="Helical" evidence="5">
    <location>
        <begin position="6"/>
        <end position="27"/>
    </location>
</feature>
<dbReference type="GeneID" id="113503602"/>
<dbReference type="PANTHER" id="PTHR12701:SF20">
    <property type="entry name" value="ENDOPLASMIC RETICULUM TRANSMEMBRANE PROTEIN"/>
    <property type="match status" value="1"/>
</dbReference>
<gene>
    <name evidence="9" type="primary">LOC113503602</name>
</gene>
<dbReference type="InterPro" id="IPR040463">
    <property type="entry name" value="BAP29/BAP31_N"/>
</dbReference>
<evidence type="ECO:0000256" key="3">
    <source>
        <dbReference type="ARBA" id="ARBA00022989"/>
    </source>
</evidence>
<evidence type="ECO:0000256" key="1">
    <source>
        <dbReference type="ARBA" id="ARBA00004141"/>
    </source>
</evidence>
<dbReference type="Pfam" id="PF05529">
    <property type="entry name" value="Bap31"/>
    <property type="match status" value="1"/>
</dbReference>
<dbReference type="Proteomes" id="UP000322000">
    <property type="component" value="Chromosome 19"/>
</dbReference>
<feature type="transmembrane region" description="Helical" evidence="5">
    <location>
        <begin position="48"/>
        <end position="67"/>
    </location>
</feature>
<name>A0A7E5WL34_TRINI</name>
<evidence type="ECO:0000256" key="4">
    <source>
        <dbReference type="ARBA" id="ARBA00023136"/>
    </source>
</evidence>
<comment type="function">
    <text evidence="5">May play a role in anterograde transport of membrane proteins from the endoplasmic reticulum to the Golgi.</text>
</comment>
<evidence type="ECO:0000256" key="2">
    <source>
        <dbReference type="ARBA" id="ARBA00022692"/>
    </source>
</evidence>
<evidence type="ECO:0000256" key="5">
    <source>
        <dbReference type="RuleBase" id="RU367026"/>
    </source>
</evidence>
<keyword evidence="5" id="KW-0813">Transport</keyword>
<feature type="domain" description="BAP29/BAP31 transmembrane" evidence="7">
    <location>
        <begin position="1"/>
        <end position="133"/>
    </location>
</feature>
<dbReference type="KEGG" id="tnl:113503602"/>
<evidence type="ECO:0000313" key="8">
    <source>
        <dbReference type="Proteomes" id="UP000322000"/>
    </source>
</evidence>
<keyword evidence="4 5" id="KW-0472">Membrane</keyword>
<keyword evidence="8" id="KW-1185">Reference proteome</keyword>
<evidence type="ECO:0000313" key="9">
    <source>
        <dbReference type="RefSeq" id="XP_026741453.1"/>
    </source>
</evidence>
<sequence length="213" mass="24815">MSIQWTFIAGYLYFEVAVVIIMVLPIFSPRRWNQFFKSRLFSMFQQHAAVYFYVFLGVLSLFLFDAIREMRKYSHSMDAASHTHLSNEMKGNVKLFRAQRNFYITGFAIFLTFVIRRLVTMLIIQDELSKKAENIIREAEATVKLAKTTVLANTLQASEQNNYDEIKNQLEETEKHLNEEKSKVKDLEEEAKTWKLKYEEAIAATASLGKGDE</sequence>
<organism evidence="8 9">
    <name type="scientific">Trichoplusia ni</name>
    <name type="common">Cabbage looper</name>
    <dbReference type="NCBI Taxonomy" id="7111"/>
    <lineage>
        <taxon>Eukaryota</taxon>
        <taxon>Metazoa</taxon>
        <taxon>Ecdysozoa</taxon>
        <taxon>Arthropoda</taxon>
        <taxon>Hexapoda</taxon>
        <taxon>Insecta</taxon>
        <taxon>Pterygota</taxon>
        <taxon>Neoptera</taxon>
        <taxon>Endopterygota</taxon>
        <taxon>Lepidoptera</taxon>
        <taxon>Glossata</taxon>
        <taxon>Ditrysia</taxon>
        <taxon>Noctuoidea</taxon>
        <taxon>Noctuidae</taxon>
        <taxon>Plusiinae</taxon>
        <taxon>Trichoplusia</taxon>
    </lineage>
</organism>
<proteinExistence type="inferred from homology"/>
<feature type="transmembrane region" description="Helical" evidence="5">
    <location>
        <begin position="102"/>
        <end position="124"/>
    </location>
</feature>
<dbReference type="GO" id="GO:0005789">
    <property type="term" value="C:endoplasmic reticulum membrane"/>
    <property type="evidence" value="ECO:0007669"/>
    <property type="project" value="UniProtKB-SubCell"/>
</dbReference>
<dbReference type="InterPro" id="IPR008417">
    <property type="entry name" value="BAP29/BAP31"/>
</dbReference>
<accession>A0A7E5WL34</accession>
<keyword evidence="5" id="KW-0256">Endoplasmic reticulum</keyword>
<comment type="similarity">
    <text evidence="5">Belongs to the BCAP29/BCAP31 family.</text>
</comment>
<dbReference type="GO" id="GO:0006886">
    <property type="term" value="P:intracellular protein transport"/>
    <property type="evidence" value="ECO:0007669"/>
    <property type="project" value="UniProtKB-UniRule"/>
</dbReference>
<dbReference type="GO" id="GO:0070973">
    <property type="term" value="P:protein localization to endoplasmic reticulum exit site"/>
    <property type="evidence" value="ECO:0007669"/>
    <property type="project" value="UniProtKB-UniRule"/>
</dbReference>
<dbReference type="RefSeq" id="XP_026741453.1">
    <property type="nucleotide sequence ID" value="XM_026885652.1"/>
</dbReference>
<evidence type="ECO:0000256" key="6">
    <source>
        <dbReference type="SAM" id="Coils"/>
    </source>
</evidence>
<keyword evidence="5" id="KW-0653">Protein transport</keyword>
<keyword evidence="5" id="KW-0931">ER-Golgi transport</keyword>
<reference evidence="9" key="1">
    <citation type="submission" date="2025-08" db="UniProtKB">
        <authorList>
            <consortium name="RefSeq"/>
        </authorList>
    </citation>
    <scope>IDENTIFICATION</scope>
</reference>
<protein>
    <recommendedName>
        <fullName evidence="5">Endoplasmic reticulum transmembrane protein</fullName>
    </recommendedName>
</protein>
<dbReference type="AlphaFoldDB" id="A0A7E5WL34"/>